<evidence type="ECO:0000256" key="1">
    <source>
        <dbReference type="SAM" id="SignalP"/>
    </source>
</evidence>
<name>A0ABW4N3F6_9CAUL</name>
<keyword evidence="2" id="KW-0378">Hydrolase</keyword>
<sequence>MPGRANRREAIGLLAAAAAFAPSLVRAQAAPSAPSADEVHEDTSVPTLDTPALQVTAPIFVDGQGPFQFLVDTGANISCIATALAEQLGLPPGPLVKVNTVAGSRRRQSVLVDRLQVGARTHRRVRAPVLPVTGLKADGVLGVDWLKGQRLVLGFAEDKLEITRSKADKPSEKSVIVPARRKSGQLTIVDADLSGERISAIVDSGSEVSLGNFALRELARRKDKTFKPGAPVGLISVAGERFEGEAGFLPWVRLGGLQMGAVPVVYADSHVFRLWELERSPALILGMDILRQFDAVALDFGRSNVRFDAIEMKT</sequence>
<dbReference type="Gene3D" id="2.40.70.10">
    <property type="entry name" value="Acid Proteases"/>
    <property type="match status" value="2"/>
</dbReference>
<dbReference type="EMBL" id="JBHUEY010000006">
    <property type="protein sequence ID" value="MFD1784608.1"/>
    <property type="molecule type" value="Genomic_DNA"/>
</dbReference>
<organism evidence="2 3">
    <name type="scientific">Phenylobacterium terrae</name>
    <dbReference type="NCBI Taxonomy" id="2665495"/>
    <lineage>
        <taxon>Bacteria</taxon>
        <taxon>Pseudomonadati</taxon>
        <taxon>Pseudomonadota</taxon>
        <taxon>Alphaproteobacteria</taxon>
        <taxon>Caulobacterales</taxon>
        <taxon>Caulobacteraceae</taxon>
        <taxon>Phenylobacterium</taxon>
    </lineage>
</organism>
<keyword evidence="3" id="KW-1185">Reference proteome</keyword>
<evidence type="ECO:0000313" key="3">
    <source>
        <dbReference type="Proteomes" id="UP001597237"/>
    </source>
</evidence>
<dbReference type="CDD" id="cd05483">
    <property type="entry name" value="retropepsin_like_bacteria"/>
    <property type="match status" value="1"/>
</dbReference>
<dbReference type="PROSITE" id="PS00141">
    <property type="entry name" value="ASP_PROTEASE"/>
    <property type="match status" value="1"/>
</dbReference>
<dbReference type="EC" id="3.4.23.-" evidence="2"/>
<feature type="signal peptide" evidence="1">
    <location>
        <begin position="1"/>
        <end position="27"/>
    </location>
</feature>
<accession>A0ABW4N3F6</accession>
<dbReference type="GO" id="GO:0016787">
    <property type="term" value="F:hydrolase activity"/>
    <property type="evidence" value="ECO:0007669"/>
    <property type="project" value="UniProtKB-KW"/>
</dbReference>
<evidence type="ECO:0000313" key="2">
    <source>
        <dbReference type="EMBL" id="MFD1784608.1"/>
    </source>
</evidence>
<feature type="chain" id="PRO_5047108898" evidence="1">
    <location>
        <begin position="28"/>
        <end position="314"/>
    </location>
</feature>
<proteinExistence type="predicted"/>
<keyword evidence="1" id="KW-0732">Signal</keyword>
<dbReference type="Proteomes" id="UP001597237">
    <property type="component" value="Unassembled WGS sequence"/>
</dbReference>
<gene>
    <name evidence="2" type="ORF">ACFSC0_14480</name>
</gene>
<dbReference type="InterPro" id="IPR021109">
    <property type="entry name" value="Peptidase_aspartic_dom_sf"/>
</dbReference>
<dbReference type="SUPFAM" id="SSF50630">
    <property type="entry name" value="Acid proteases"/>
    <property type="match status" value="2"/>
</dbReference>
<comment type="caution">
    <text evidence="2">The sequence shown here is derived from an EMBL/GenBank/DDBJ whole genome shotgun (WGS) entry which is preliminary data.</text>
</comment>
<dbReference type="InterPro" id="IPR034122">
    <property type="entry name" value="Retropepsin-like_bacterial"/>
</dbReference>
<dbReference type="RefSeq" id="WP_377280752.1">
    <property type="nucleotide sequence ID" value="NZ_JBHRSI010000002.1"/>
</dbReference>
<reference evidence="3" key="1">
    <citation type="journal article" date="2019" name="Int. J. Syst. Evol. Microbiol.">
        <title>The Global Catalogue of Microorganisms (GCM) 10K type strain sequencing project: providing services to taxonomists for standard genome sequencing and annotation.</title>
        <authorList>
            <consortium name="The Broad Institute Genomics Platform"/>
            <consortium name="The Broad Institute Genome Sequencing Center for Infectious Disease"/>
            <person name="Wu L."/>
            <person name="Ma J."/>
        </authorList>
    </citation>
    <scope>NUCLEOTIDE SEQUENCE [LARGE SCALE GENOMIC DNA]</scope>
    <source>
        <strain evidence="3">DFY28</strain>
    </source>
</reference>
<dbReference type="Pfam" id="PF13650">
    <property type="entry name" value="Asp_protease_2"/>
    <property type="match status" value="2"/>
</dbReference>
<protein>
    <submittedName>
        <fullName evidence="2">Retroviral-like aspartic protease family protein</fullName>
        <ecNumber evidence="2">3.4.23.-</ecNumber>
    </submittedName>
</protein>
<dbReference type="InterPro" id="IPR001969">
    <property type="entry name" value="Aspartic_peptidase_AS"/>
</dbReference>